<dbReference type="Pfam" id="PF01428">
    <property type="entry name" value="zf-AN1"/>
    <property type="match status" value="1"/>
</dbReference>
<dbReference type="EnsemblMetazoa" id="BGLB011299-RB">
    <property type="protein sequence ID" value="BGLB011299-PB"/>
    <property type="gene ID" value="BGLB011299"/>
</dbReference>
<dbReference type="SMART" id="SM00213">
    <property type="entry name" value="UBQ"/>
    <property type="match status" value="1"/>
</dbReference>
<feature type="region of interest" description="Disordered" evidence="5">
    <location>
        <begin position="192"/>
        <end position="217"/>
    </location>
</feature>
<feature type="domain" description="Ubiquitin-like" evidence="6">
    <location>
        <begin position="1"/>
        <end position="76"/>
    </location>
</feature>
<accession>A0A2C9K0X4</accession>
<evidence type="ECO:0000313" key="9">
    <source>
        <dbReference type="EnsemblMetazoa" id="BGLB011299-PE"/>
    </source>
</evidence>
<feature type="compositionally biased region" description="Acidic residues" evidence="5">
    <location>
        <begin position="154"/>
        <end position="163"/>
    </location>
</feature>
<dbReference type="STRING" id="6526.A0A2C9K0X4"/>
<dbReference type="InterPro" id="IPR000626">
    <property type="entry name" value="Ubiquitin-like_dom"/>
</dbReference>
<gene>
    <name evidence="9" type="primary">106076250</name>
</gene>
<dbReference type="PANTHER" id="PTHR46728:SF1">
    <property type="entry name" value="AN1-TYPE ZINC FINGER PROTEIN 4"/>
    <property type="match status" value="1"/>
</dbReference>
<dbReference type="PANTHER" id="PTHR46728">
    <property type="entry name" value="AN1-TYPE ZINC FINGER PROTEIN 4"/>
    <property type="match status" value="1"/>
</dbReference>
<protein>
    <recommendedName>
        <fullName evidence="11">AN1-type domain-containing protein</fullName>
    </recommendedName>
</protein>
<dbReference type="PROSITE" id="PS51039">
    <property type="entry name" value="ZF_AN1"/>
    <property type="match status" value="1"/>
</dbReference>
<dbReference type="SUPFAM" id="SSF54236">
    <property type="entry name" value="Ubiquitin-like"/>
    <property type="match status" value="1"/>
</dbReference>
<reference evidence="8" key="2">
    <citation type="submission" date="2013-03" db="EMBL/GenBank/DDBJ databases">
        <title>Sequence assembly of the Biomphalaria glabrata genome version 4.3.</title>
        <authorList>
            <person name="Warren W."/>
            <person name="Wilson R.K."/>
            <person name="Hillier L.W."/>
            <person name="Minx P."/>
        </authorList>
    </citation>
    <scope>NUCLEOTIDE SEQUENCE</scope>
    <source>
        <strain evidence="8">BB02</strain>
    </source>
</reference>
<reference evidence="8" key="1">
    <citation type="journal article" date="2004" name="J. Parasitol.">
        <title>The mitochondrial genome of Biomphalaria glabrata (Gastropoda: Basommatophora), intermediate host of Schistosoma mansoni.</title>
        <authorList>
            <person name="DeJong R.J."/>
            <person name="Emery A.M."/>
            <person name="Adema C.M."/>
        </authorList>
    </citation>
    <scope>NUCLEOTIDE SEQUENCE</scope>
    <source>
        <strain evidence="8">BB02</strain>
    </source>
</reference>
<evidence type="ECO:0000256" key="5">
    <source>
        <dbReference type="SAM" id="MobiDB-lite"/>
    </source>
</evidence>
<dbReference type="InterPro" id="IPR035896">
    <property type="entry name" value="AN1-like_Znf"/>
</dbReference>
<evidence type="ECO:0000259" key="6">
    <source>
        <dbReference type="PROSITE" id="PS50053"/>
    </source>
</evidence>
<dbReference type="PRINTS" id="PR00348">
    <property type="entry name" value="UBIQUITIN"/>
</dbReference>
<dbReference type="EnsemblMetazoa" id="BGLB011299-RE">
    <property type="protein sequence ID" value="BGLB011299-PE"/>
    <property type="gene ID" value="BGLB011299"/>
</dbReference>
<feature type="compositionally biased region" description="Polar residues" evidence="5">
    <location>
        <begin position="306"/>
        <end position="353"/>
    </location>
</feature>
<dbReference type="RefSeq" id="XP_013092568.2">
    <property type="nucleotide sequence ID" value="XM_013237114.2"/>
</dbReference>
<feature type="compositionally biased region" description="Polar residues" evidence="5">
    <location>
        <begin position="208"/>
        <end position="217"/>
    </location>
</feature>
<reference evidence="9" key="3">
    <citation type="submission" date="2020-05" db="UniProtKB">
        <authorList>
            <consortium name="EnsemblMetazoa"/>
        </authorList>
    </citation>
    <scope>IDENTIFICATION</scope>
    <source>
        <strain evidence="9">BB02</strain>
    </source>
</reference>
<dbReference type="InterPro" id="IPR000058">
    <property type="entry name" value="Znf_AN1"/>
</dbReference>
<evidence type="ECO:0000256" key="4">
    <source>
        <dbReference type="PROSITE-ProRule" id="PRU00449"/>
    </source>
</evidence>
<feature type="domain" description="AN1-type" evidence="7">
    <location>
        <begin position="589"/>
        <end position="636"/>
    </location>
</feature>
<evidence type="ECO:0000313" key="10">
    <source>
        <dbReference type="Proteomes" id="UP000076420"/>
    </source>
</evidence>
<feature type="compositionally biased region" description="Basic and acidic residues" evidence="5">
    <location>
        <begin position="164"/>
        <end position="175"/>
    </location>
</feature>
<keyword evidence="3" id="KW-0862">Zinc</keyword>
<evidence type="ECO:0000313" key="8">
    <source>
        <dbReference type="EnsemblMetazoa" id="BGLB011299-PD"/>
    </source>
</evidence>
<keyword evidence="1" id="KW-0479">Metal-binding</keyword>
<feature type="region of interest" description="Disordered" evidence="5">
    <location>
        <begin position="138"/>
        <end position="175"/>
    </location>
</feature>
<dbReference type="Pfam" id="PF00240">
    <property type="entry name" value="ubiquitin"/>
    <property type="match status" value="1"/>
</dbReference>
<dbReference type="Gene3D" id="4.10.1110.10">
    <property type="entry name" value="AN1-like Zinc finger"/>
    <property type="match status" value="1"/>
</dbReference>
<name>A0A2C9K0X4_BIOGL</name>
<dbReference type="EnsemblMetazoa" id="BGLB011299-RC">
    <property type="protein sequence ID" value="BGLB011299-PC"/>
    <property type="gene ID" value="BGLB011299"/>
</dbReference>
<dbReference type="KEGG" id="bgt:106076250"/>
<sequence>MELYIQTLTGTAFELRVSPFETIMSVKAKIQRLEGIPISHQHLIWHSVELEDDYCLQDYNIYSGATLKLVLAMKGGPINTRRIPVEDSALREMAEYMEANREELLEKLPSASNVTLLVYREGDKLNFFRVVDPHTDGTISPGSEAMYPVCNTQDEGDDEDDDDQPHNNEKLEENFKMKEKMDQLRVNMEKITLTKKKKKEKHPGNGSRLPSLTSRSQSAHKSLNKNFCLPPVGILCPHLVPNCGAEAAASETFDPLAHIAAASAETPSLDLPGSSYVQNFGHDSAASEAETKGHNQSDCTGAEGSPTPTINSRLTNTEGSTTPTINSRLTNIESSATPAINSRLTNSDGSATPTIINSRLTNTEGLSTPAINSRLTNAEGLSTPAIYSRLTNTEGSSTPAINSRLTNTDASQVSTTTGLRRNVLGLNTLSEVSPHLSGSSKRWEGVSLLEKRALNNSSFVGLTEDKGKLPGKRKVSERWSSIYGVKSSSDEDKPPQTRKDFLLDSYLRPSTTRLKEFALESLSSSEARSMSGLLRQASIEKIGSSHIGSLANSANKSRLGNYYIPENGRLSTPDKMLSARHRLPPVKSKKKNKRCYLCGKKTGLATSYQCRCGSNFCASHRYAETHHCTFDYKTEGRKLLEQSNPLVTAPKLPKI</sequence>
<evidence type="ECO:0000259" key="7">
    <source>
        <dbReference type="PROSITE" id="PS51039"/>
    </source>
</evidence>
<evidence type="ECO:0000256" key="3">
    <source>
        <dbReference type="ARBA" id="ARBA00022833"/>
    </source>
</evidence>
<proteinExistence type="predicted"/>
<feature type="region of interest" description="Disordered" evidence="5">
    <location>
        <begin position="268"/>
        <end position="353"/>
    </location>
</feature>
<organism evidence="9 10">
    <name type="scientific">Biomphalaria glabrata</name>
    <name type="common">Bloodfluke planorb</name>
    <name type="synonym">Freshwater snail</name>
    <dbReference type="NCBI Taxonomy" id="6526"/>
    <lineage>
        <taxon>Eukaryota</taxon>
        <taxon>Metazoa</taxon>
        <taxon>Spiralia</taxon>
        <taxon>Lophotrochozoa</taxon>
        <taxon>Mollusca</taxon>
        <taxon>Gastropoda</taxon>
        <taxon>Heterobranchia</taxon>
        <taxon>Euthyneura</taxon>
        <taxon>Panpulmonata</taxon>
        <taxon>Hygrophila</taxon>
        <taxon>Lymnaeoidea</taxon>
        <taxon>Planorbidae</taxon>
        <taxon>Biomphalaria</taxon>
    </lineage>
</organism>
<dbReference type="InterPro" id="IPR029071">
    <property type="entry name" value="Ubiquitin-like_domsf"/>
</dbReference>
<dbReference type="InterPro" id="IPR019956">
    <property type="entry name" value="Ubiquitin_dom"/>
</dbReference>
<evidence type="ECO:0008006" key="11">
    <source>
        <dbReference type="Google" id="ProtNLM"/>
    </source>
</evidence>
<evidence type="ECO:0000256" key="2">
    <source>
        <dbReference type="ARBA" id="ARBA00022771"/>
    </source>
</evidence>
<dbReference type="OrthoDB" id="756206at2759"/>
<dbReference type="PROSITE" id="PS50053">
    <property type="entry name" value="UBIQUITIN_2"/>
    <property type="match status" value="1"/>
</dbReference>
<dbReference type="InterPro" id="IPR053061">
    <property type="entry name" value="AN1-type_zinc_finger"/>
</dbReference>
<dbReference type="SMART" id="SM00154">
    <property type="entry name" value="ZnF_AN1"/>
    <property type="match status" value="1"/>
</dbReference>
<evidence type="ECO:0000256" key="1">
    <source>
        <dbReference type="ARBA" id="ARBA00022723"/>
    </source>
</evidence>
<dbReference type="VEuPathDB" id="VectorBase:BGLAX_030890"/>
<dbReference type="CDD" id="cd01802">
    <property type="entry name" value="Ubl_ZFAND4"/>
    <property type="match status" value="1"/>
</dbReference>
<dbReference type="VEuPathDB" id="VectorBase:BGLB011299"/>
<dbReference type="GO" id="GO:0008270">
    <property type="term" value="F:zinc ion binding"/>
    <property type="evidence" value="ECO:0007669"/>
    <property type="project" value="UniProtKB-KW"/>
</dbReference>
<dbReference type="SUPFAM" id="SSF118310">
    <property type="entry name" value="AN1-like Zinc finger"/>
    <property type="match status" value="1"/>
</dbReference>
<dbReference type="Gene3D" id="3.10.20.90">
    <property type="entry name" value="Phosphatidylinositol 3-kinase Catalytic Subunit, Chain A, domain 1"/>
    <property type="match status" value="1"/>
</dbReference>
<dbReference type="Proteomes" id="UP000076420">
    <property type="component" value="Unassembled WGS sequence"/>
</dbReference>
<dbReference type="EnsemblMetazoa" id="BGLB011299-RD">
    <property type="protein sequence ID" value="BGLB011299-PD"/>
    <property type="gene ID" value="BGLB011299"/>
</dbReference>
<keyword evidence="2 4" id="KW-0863">Zinc-finger</keyword>
<dbReference type="AlphaFoldDB" id="A0A2C9K0X4"/>